<dbReference type="AlphaFoldDB" id="A0A7Z7QQF6"/>
<sequence length="505" mass="59479">MIYTITSTLPKEHGGRTKSLLQRINLLKQQLNIDNVILTTNYNIEYPEIQKTFFEKGILDSSITHENIYDWLSGYRLYAVKRSRFKSRPFINESPREIEGLTSKVSKKDNDIVRYYDQERYVLYRKYYAKSNILELEDFMDDISKRRIERCKYNQYGYIHQKIVYHPKTFGKQVETFYDGLGYPYCVKYYTSDAKPKLSLIKLVDQEGRPYRFFDNEKALFRYYFESKFQDGDIVFNDARLLDRPLLFNKKKTKNILVFHNTHLQNDDTSVLKSYQFALENSNAVFKYLILTNHQKEDIQAKYGISNDKFVVIPHSIDHTDSHNIEHARKDFVFIGRFSVQKQLTHLIRAYKLFKDKGYEDKLHLYGKDEDDQLKMIKSLIKELDLEESVEINGFTSNPLDVFSRAKASLLTSLHEGFGLTIMESIKTGCPVVSYDVKYGPREIIDHESNGYLVTPQNIEEFASRMEDIVNQPLQNVHLTSRLYQSTAIENYKTLFNSLGYTDKK</sequence>
<dbReference type="PANTHER" id="PTHR12526">
    <property type="entry name" value="GLYCOSYLTRANSFERASE"/>
    <property type="match status" value="1"/>
</dbReference>
<organism evidence="3">
    <name type="scientific">Staphylococcus schleiferi</name>
    <dbReference type="NCBI Taxonomy" id="1295"/>
    <lineage>
        <taxon>Bacteria</taxon>
        <taxon>Bacillati</taxon>
        <taxon>Bacillota</taxon>
        <taxon>Bacilli</taxon>
        <taxon>Bacillales</taxon>
        <taxon>Staphylococcaceae</taxon>
        <taxon>Staphylococcus</taxon>
    </lineage>
</organism>
<evidence type="ECO:0000313" key="3">
    <source>
        <dbReference type="EMBL" id="SUM89604.1"/>
    </source>
</evidence>
<dbReference type="EMBL" id="LR962863">
    <property type="protein sequence ID" value="CAD7360199.1"/>
    <property type="molecule type" value="Genomic_DNA"/>
</dbReference>
<name>A0A7Z7QQF6_STASC</name>
<keyword evidence="3" id="KW-0328">Glycosyltransferase</keyword>
<keyword evidence="3" id="KW-0808">Transferase</keyword>
<evidence type="ECO:0000313" key="2">
    <source>
        <dbReference type="EMBL" id="CAD7360199.1"/>
    </source>
</evidence>
<dbReference type="Gene3D" id="3.40.50.2000">
    <property type="entry name" value="Glycogen Phosphorylase B"/>
    <property type="match status" value="3"/>
</dbReference>
<reference evidence="3" key="1">
    <citation type="submission" date="2018-06" db="EMBL/GenBank/DDBJ databases">
        <authorList>
            <consortium name="Pathogen Informatics"/>
            <person name="Doyle S."/>
        </authorList>
    </citation>
    <scope>NUCLEOTIDE SEQUENCE [LARGE SCALE GENOMIC DNA]</scope>
    <source>
        <strain evidence="3">NCTC12218</strain>
    </source>
</reference>
<accession>A0A7Z7QQF6</accession>
<feature type="domain" description="Glycosyl transferase family 1" evidence="1">
    <location>
        <begin position="321"/>
        <end position="476"/>
    </location>
</feature>
<evidence type="ECO:0000259" key="1">
    <source>
        <dbReference type="Pfam" id="PF00534"/>
    </source>
</evidence>
<dbReference type="InterPro" id="IPR001296">
    <property type="entry name" value="Glyco_trans_1"/>
</dbReference>
<dbReference type="RefSeq" id="WP_126496295.1">
    <property type="nucleotide sequence ID" value="NZ_LR962863.1"/>
</dbReference>
<reference evidence="2 4" key="2">
    <citation type="submission" date="2020-11" db="EMBL/GenBank/DDBJ databases">
        <authorList>
            <consortium name="Pathogen Informatics"/>
        </authorList>
    </citation>
    <scope>NUCLEOTIDE SEQUENCE [LARGE SCALE GENOMIC DNA]</scope>
    <source>
        <strain evidence="2 4">NCTC12218</strain>
    </source>
</reference>
<dbReference type="EMBL" id="UHEF01000001">
    <property type="protein sequence ID" value="SUM89604.1"/>
    <property type="molecule type" value="Genomic_DNA"/>
</dbReference>
<gene>
    <name evidence="3" type="primary">tagE_3</name>
    <name evidence="3" type="ORF">NCTC12218_01866</name>
</gene>
<evidence type="ECO:0000313" key="4">
    <source>
        <dbReference type="Proteomes" id="UP000264146"/>
    </source>
</evidence>
<proteinExistence type="predicted"/>
<dbReference type="Pfam" id="PF00534">
    <property type="entry name" value="Glycos_transf_1"/>
    <property type="match status" value="1"/>
</dbReference>
<dbReference type="GO" id="GO:0047265">
    <property type="term" value="F:poly(glycerol-phosphate) alpha-glucosyltransferase activity"/>
    <property type="evidence" value="ECO:0007669"/>
    <property type="project" value="UniProtKB-EC"/>
</dbReference>
<dbReference type="Proteomes" id="UP000264146">
    <property type="component" value="Chromosome"/>
</dbReference>
<dbReference type="EC" id="2.4.1.52" evidence="3"/>
<dbReference type="PANTHER" id="PTHR12526:SF630">
    <property type="entry name" value="GLYCOSYLTRANSFERASE"/>
    <property type="match status" value="1"/>
</dbReference>
<dbReference type="SUPFAM" id="SSF53756">
    <property type="entry name" value="UDP-Glycosyltransferase/glycogen phosphorylase"/>
    <property type="match status" value="1"/>
</dbReference>
<protein>
    <submittedName>
        <fullName evidence="3">Poly(Glycerol-phosphate) alpha-glucosyltransferase</fullName>
        <ecNumber evidence="3">2.4.1.52</ecNumber>
    </submittedName>
</protein>